<dbReference type="EMBL" id="QIBW01000013">
    <property type="protein sequence ID" value="ROT88920.1"/>
    <property type="molecule type" value="Genomic_DNA"/>
</dbReference>
<feature type="transmembrane region" description="Helical" evidence="6">
    <location>
        <begin position="134"/>
        <end position="152"/>
    </location>
</feature>
<organism evidence="9 10">
    <name type="scientific">Gordonibacter urolithinfaciens</name>
    <dbReference type="NCBI Taxonomy" id="1335613"/>
    <lineage>
        <taxon>Bacteria</taxon>
        <taxon>Bacillati</taxon>
        <taxon>Actinomycetota</taxon>
        <taxon>Coriobacteriia</taxon>
        <taxon>Eggerthellales</taxon>
        <taxon>Eggerthellaceae</taxon>
        <taxon>Gordonibacter</taxon>
    </lineage>
</organism>
<dbReference type="SUPFAM" id="SSF103481">
    <property type="entry name" value="Multidrug resistance efflux transporter EmrE"/>
    <property type="match status" value="2"/>
</dbReference>
<evidence type="ECO:0000256" key="2">
    <source>
        <dbReference type="ARBA" id="ARBA00007362"/>
    </source>
</evidence>
<keyword evidence="5 6" id="KW-0472">Membrane</keyword>
<dbReference type="PANTHER" id="PTHR32322:SF2">
    <property type="entry name" value="EAMA DOMAIN-CONTAINING PROTEIN"/>
    <property type="match status" value="1"/>
</dbReference>
<dbReference type="AlphaFoldDB" id="A0A1Y4G4I7"/>
<dbReference type="Proteomes" id="UP000468327">
    <property type="component" value="Unassembled WGS sequence"/>
</dbReference>
<evidence type="ECO:0000256" key="1">
    <source>
        <dbReference type="ARBA" id="ARBA00004141"/>
    </source>
</evidence>
<evidence type="ECO:0000313" key="9">
    <source>
        <dbReference type="EMBL" id="ROT88920.1"/>
    </source>
</evidence>
<evidence type="ECO:0000256" key="6">
    <source>
        <dbReference type="SAM" id="Phobius"/>
    </source>
</evidence>
<dbReference type="PANTHER" id="PTHR32322">
    <property type="entry name" value="INNER MEMBRANE TRANSPORTER"/>
    <property type="match status" value="1"/>
</dbReference>
<gene>
    <name evidence="9" type="ORF">DMP12_10730</name>
    <name evidence="8" type="ORF">GO738_05735</name>
</gene>
<comment type="caution">
    <text evidence="9">The sequence shown here is derived from an EMBL/GenBank/DDBJ whole genome shotgun (WGS) entry which is preliminary data.</text>
</comment>
<feature type="transmembrane region" description="Helical" evidence="6">
    <location>
        <begin position="198"/>
        <end position="218"/>
    </location>
</feature>
<evidence type="ECO:0000313" key="11">
    <source>
        <dbReference type="Proteomes" id="UP000468327"/>
    </source>
</evidence>
<reference evidence="10" key="1">
    <citation type="submission" date="2018-05" db="EMBL/GenBank/DDBJ databases">
        <title>Genome Sequencing of selected type strains of the family Eggerthellaceae.</title>
        <authorList>
            <person name="Danylec N."/>
            <person name="Stoll D.A."/>
            <person name="Doetsch A."/>
            <person name="Huch M."/>
        </authorList>
    </citation>
    <scope>NUCLEOTIDE SEQUENCE [LARGE SCALE GENOMIC DNA]</scope>
    <source>
        <strain evidence="10">DSM 27213</strain>
    </source>
</reference>
<dbReference type="EMBL" id="WPOC01000007">
    <property type="protein sequence ID" value="MVN14861.1"/>
    <property type="molecule type" value="Genomic_DNA"/>
</dbReference>
<evidence type="ECO:0000313" key="10">
    <source>
        <dbReference type="Proteomes" id="UP000285258"/>
    </source>
</evidence>
<feature type="transmembrane region" description="Helical" evidence="6">
    <location>
        <begin position="107"/>
        <end position="127"/>
    </location>
</feature>
<feature type="domain" description="EamA" evidence="7">
    <location>
        <begin position="162"/>
        <end position="297"/>
    </location>
</feature>
<feature type="domain" description="EamA" evidence="7">
    <location>
        <begin position="19"/>
        <end position="151"/>
    </location>
</feature>
<evidence type="ECO:0000259" key="7">
    <source>
        <dbReference type="Pfam" id="PF00892"/>
    </source>
</evidence>
<keyword evidence="3 6" id="KW-0812">Transmembrane</keyword>
<name>A0A1Y4G4I7_9ACTN</name>
<feature type="transmembrane region" description="Helical" evidence="6">
    <location>
        <begin position="21"/>
        <end position="42"/>
    </location>
</feature>
<keyword evidence="11" id="KW-1185">Reference proteome</keyword>
<comment type="subcellular location">
    <subcellularLocation>
        <location evidence="1">Membrane</location>
        <topology evidence="1">Multi-pass membrane protein</topology>
    </subcellularLocation>
</comment>
<feature type="transmembrane region" description="Helical" evidence="6">
    <location>
        <begin position="77"/>
        <end position="95"/>
    </location>
</feature>
<dbReference type="GO" id="GO:0016020">
    <property type="term" value="C:membrane"/>
    <property type="evidence" value="ECO:0007669"/>
    <property type="project" value="UniProtKB-SubCell"/>
</dbReference>
<dbReference type="Proteomes" id="UP000285258">
    <property type="component" value="Unassembled WGS sequence"/>
</dbReference>
<evidence type="ECO:0000256" key="5">
    <source>
        <dbReference type="ARBA" id="ARBA00023136"/>
    </source>
</evidence>
<reference evidence="9" key="2">
    <citation type="journal article" date="2019" name="Int. J. Syst. Evol. Microbiol.">
        <title>Gordonibacter faecihominis is a later heterotypic synonym of Gordonibacter urolithinfaciens.</title>
        <authorList>
            <person name="Danylec N."/>
            <person name="Stoll D.A."/>
            <person name="Huch M."/>
        </authorList>
    </citation>
    <scope>NUCLEOTIDE SEQUENCE</scope>
    <source>
        <strain evidence="9">DSM 27213</strain>
    </source>
</reference>
<proteinExistence type="inferred from homology"/>
<feature type="transmembrane region" description="Helical" evidence="6">
    <location>
        <begin position="158"/>
        <end position="178"/>
    </location>
</feature>
<protein>
    <submittedName>
        <fullName evidence="8">EamA family transporter</fullName>
    </submittedName>
    <submittedName>
        <fullName evidence="9">EamA/RhaT family transporter</fullName>
    </submittedName>
</protein>
<sequence length="341" mass="35372">MSAREAAKVARAAGGSAARGHLFALFTVAVWGTTFVATKVLLVDFAPIEILFYRFLIGFLVLWACRPRHVRLGGWREEALVAAAGLTGVVLYFLFENIALTYTTASNVGVIVAVNPFFTALLSSALLRDEKLHPVFFAGFALAMAGIVLISWEGLGTGGVVGDALAVAAAAVWAFYAVLTRKLSLLCDDTIQMTKRTFAWGLVLMVPALFLLDFQFGIERFADPVAAANMLFLGVGASAACFATWGIAVKLLGAVKTSAYIYLVPVITVAASVLVLGEPLTPQICVGVVLTCAGLVLSERGKGAPPAEAAACGDGCAGAAGAEAAGGAGVHGCEEAAPDRR</sequence>
<keyword evidence="4 6" id="KW-1133">Transmembrane helix</keyword>
<evidence type="ECO:0000256" key="3">
    <source>
        <dbReference type="ARBA" id="ARBA00022692"/>
    </source>
</evidence>
<accession>A0A1Y4G4I7</accession>
<feature type="transmembrane region" description="Helical" evidence="6">
    <location>
        <begin position="48"/>
        <end position="65"/>
    </location>
</feature>
<dbReference type="Pfam" id="PF00892">
    <property type="entry name" value="EamA"/>
    <property type="match status" value="2"/>
</dbReference>
<feature type="transmembrane region" description="Helical" evidence="6">
    <location>
        <begin position="230"/>
        <end position="252"/>
    </location>
</feature>
<reference evidence="9" key="3">
    <citation type="journal article" date="2019" name="Microbiol. Resour. Announc.">
        <title>Draft Genome Sequences of Type Strains of Gordonibacter faecihominis, Paraeggerthella hongkongensis, Parvibacter caecicola,Slackia equolifaciens, Slackia faecicanis, and Slackia isoflavoniconvertens.</title>
        <authorList>
            <person name="Danylec N."/>
            <person name="Stoll D.A."/>
            <person name="Dotsch A."/>
            <person name="Huch M."/>
        </authorList>
    </citation>
    <scope>NUCLEOTIDE SEQUENCE</scope>
    <source>
        <strain evidence="9">DSM 27213</strain>
    </source>
</reference>
<dbReference type="InterPro" id="IPR050638">
    <property type="entry name" value="AA-Vitamin_Transporters"/>
</dbReference>
<feature type="transmembrane region" description="Helical" evidence="6">
    <location>
        <begin position="259"/>
        <end position="277"/>
    </location>
</feature>
<dbReference type="InterPro" id="IPR000620">
    <property type="entry name" value="EamA_dom"/>
</dbReference>
<dbReference type="RefSeq" id="WP_087190555.1">
    <property type="nucleotide sequence ID" value="NZ_CP168029.1"/>
</dbReference>
<dbReference type="InterPro" id="IPR037185">
    <property type="entry name" value="EmrE-like"/>
</dbReference>
<evidence type="ECO:0000313" key="8">
    <source>
        <dbReference type="EMBL" id="MVN14861.1"/>
    </source>
</evidence>
<evidence type="ECO:0000256" key="4">
    <source>
        <dbReference type="ARBA" id="ARBA00022989"/>
    </source>
</evidence>
<comment type="similarity">
    <text evidence="2">Belongs to the EamA transporter family.</text>
</comment>
<reference evidence="8 11" key="4">
    <citation type="submission" date="2019-11" db="EMBL/GenBank/DDBJ databases">
        <title>Whole genome shotgun sequencing (WGS) data from Adlercreutzia equolifaciens ResAG-91, Eggerthella lenta MRI-F36, MRI-F37, MRI-F40, ResAG-49, ResAG-88, ResAG-121, ResAG-145, and Gordonibacter sp. ResAG-5, ResAG-26, ResAG-43, ResAG-50, ResAG-59.</title>
        <authorList>
            <person name="Stoll D.A."/>
            <person name="Danylec N."/>
            <person name="Franz C.M.A.P."/>
            <person name="Huch M."/>
        </authorList>
    </citation>
    <scope>NUCLEOTIDE SEQUENCE [LARGE SCALE GENOMIC DNA]</scope>
    <source>
        <strain evidence="8 11">ResAG-59</strain>
    </source>
</reference>